<keyword evidence="3" id="KW-0238">DNA-binding</keyword>
<evidence type="ECO:0000313" key="6">
    <source>
        <dbReference type="EMBL" id="CCC41942.1"/>
    </source>
</evidence>
<feature type="compositionally biased region" description="Basic and acidic residues" evidence="4">
    <location>
        <begin position="1"/>
        <end position="11"/>
    </location>
</feature>
<dbReference type="InterPro" id="IPR044946">
    <property type="entry name" value="Restrct_endonuc_typeI_TRD_sf"/>
</dbReference>
<dbReference type="Proteomes" id="UP000007954">
    <property type="component" value="Plasmid PL100"/>
</dbReference>
<dbReference type="OrthoDB" id="307595at2157"/>
<dbReference type="GO" id="GO:0003677">
    <property type="term" value="F:DNA binding"/>
    <property type="evidence" value="ECO:0007669"/>
    <property type="project" value="UniProtKB-KW"/>
</dbReference>
<evidence type="ECO:0000313" key="7">
    <source>
        <dbReference type="Proteomes" id="UP000007954"/>
    </source>
</evidence>
<reference evidence="6 7" key="1">
    <citation type="journal article" date="2011" name="PLoS ONE">
        <title>Haloquadratum walsbyi: limited diversity in a global pond.</title>
        <authorList>
            <person name="Dyall-Smith M."/>
            <person name="Pfeiffer F."/>
            <person name="Klee K."/>
            <person name="Palm P."/>
            <person name="Gross K."/>
            <person name="Schuster S.C."/>
            <person name="Rampp M."/>
            <person name="Oesterhelt D."/>
        </authorList>
    </citation>
    <scope>NUCLEOTIDE SEQUENCE [LARGE SCALE GENOMIC DNA]</scope>
    <source>
        <strain evidence="7">DSM 16854 / JCM 12705 / C23</strain>
        <plasmid evidence="7">Plasmid PL100</plasmid>
    </source>
</reference>
<sequence length="451" mass="50574">MSEDITLDKFTEATASQERQETPIGELPVDWDVEWLKDAVGINPDGFSEDDWSSETFEYISLSEASNGEIENSKTIPITDAPSRAQRTVQQGDVLVGTVRPKQKSHGFVSEEHAGKICSSGFGVLRTETHFNSRYLLQEILSNRFFSQMEAYVAGSGYPAVKISDLKKHRISIPPLVEQRKIATVLHTIDQAIQKTEEIIQGLQTARKGLTQQLLRSGFEDEANLVSTRSGPISFEIPSHWNVVTIDNITDNIYRYPTYQNIDYVDEGVPEVRIGMLDGEGYIERGDEKYISESTSEEYPRTQLEHGDTVMAVRGATLGKTASVPEWLDGGNINPNLIRICSNDEVLDRYLTELFLSGLVQRQIEAFSQQTTVKTIKSGDIRRIAAPIPPVTEQERIMDILSSFSSRIQNDDSYLSRLQRLKSGLMQDLLSGKVRTTNTNIEIPEEVITYG</sequence>
<gene>
    <name evidence="6" type="primary">rmeS4</name>
    <name evidence="6" type="ordered locus">Hqrw_5069</name>
</gene>
<dbReference type="GeneID" id="12445573"/>
<evidence type="ECO:0000256" key="3">
    <source>
        <dbReference type="ARBA" id="ARBA00023125"/>
    </source>
</evidence>
<evidence type="ECO:0000259" key="5">
    <source>
        <dbReference type="Pfam" id="PF01420"/>
    </source>
</evidence>
<dbReference type="InterPro" id="IPR000055">
    <property type="entry name" value="Restrct_endonuc_typeI_TRD"/>
</dbReference>
<feature type="domain" description="Type I restriction modification DNA specificity" evidence="5">
    <location>
        <begin position="28"/>
        <end position="203"/>
    </location>
</feature>
<proteinExistence type="inferred from homology"/>
<dbReference type="HOGENOM" id="CLU_021095_10_0_2"/>
<dbReference type="SUPFAM" id="SSF116734">
    <property type="entry name" value="DNA methylase specificity domain"/>
    <property type="match status" value="2"/>
</dbReference>
<dbReference type="Pfam" id="PF01420">
    <property type="entry name" value="Methylase_S"/>
    <property type="match status" value="2"/>
</dbReference>
<keyword evidence="2" id="KW-0680">Restriction system</keyword>
<evidence type="ECO:0000256" key="4">
    <source>
        <dbReference type="SAM" id="MobiDB-lite"/>
    </source>
</evidence>
<evidence type="ECO:0000256" key="2">
    <source>
        <dbReference type="ARBA" id="ARBA00022747"/>
    </source>
</evidence>
<dbReference type="Gene3D" id="3.90.220.20">
    <property type="entry name" value="DNA methylase specificity domains"/>
    <property type="match status" value="2"/>
</dbReference>
<dbReference type="RefSeq" id="WP_014554930.1">
    <property type="nucleotide sequence ID" value="NC_017457.1"/>
</dbReference>
<feature type="domain" description="Type I restriction modification DNA specificity" evidence="5">
    <location>
        <begin position="239"/>
        <end position="408"/>
    </location>
</feature>
<geneLocation type="plasmid" evidence="6 7">
    <name>PL100</name>
</geneLocation>
<comment type="similarity">
    <text evidence="1">Belongs to the type-I restriction system S methylase family.</text>
</comment>
<keyword evidence="6" id="KW-0614">Plasmid</keyword>
<name>G0LND6_HALWC</name>
<dbReference type="REBASE" id="38077">
    <property type="entry name" value="S2.HwaC23ORF5066P"/>
</dbReference>
<accession>G0LND6</accession>
<dbReference type="AlphaFoldDB" id="G0LND6"/>
<dbReference type="GO" id="GO:0009035">
    <property type="term" value="F:type I site-specific deoxyribonuclease activity"/>
    <property type="evidence" value="ECO:0007669"/>
    <property type="project" value="UniProtKB-EC"/>
</dbReference>
<dbReference type="KEGG" id="hwc:Hqrw_5069"/>
<dbReference type="GO" id="GO:0009307">
    <property type="term" value="P:DNA restriction-modification system"/>
    <property type="evidence" value="ECO:0007669"/>
    <property type="project" value="UniProtKB-KW"/>
</dbReference>
<dbReference type="CDD" id="cd17256">
    <property type="entry name" value="RMtype1_S_EcoJA65PI-TRD1-CR1_like"/>
    <property type="match status" value="1"/>
</dbReference>
<evidence type="ECO:0000256" key="1">
    <source>
        <dbReference type="ARBA" id="ARBA00010923"/>
    </source>
</evidence>
<organism evidence="6 7">
    <name type="scientific">Haloquadratum walsbyi (strain DSM 16854 / JCM 12705 / C23)</name>
    <dbReference type="NCBI Taxonomy" id="768065"/>
    <lineage>
        <taxon>Archaea</taxon>
        <taxon>Methanobacteriati</taxon>
        <taxon>Methanobacteriota</taxon>
        <taxon>Stenosarchaea group</taxon>
        <taxon>Halobacteria</taxon>
        <taxon>Halobacteriales</taxon>
        <taxon>Haloferacaceae</taxon>
        <taxon>Haloquadratum</taxon>
    </lineage>
</organism>
<dbReference type="EMBL" id="FR746100">
    <property type="protein sequence ID" value="CCC41942.1"/>
    <property type="molecule type" value="Genomic_DNA"/>
</dbReference>
<keyword evidence="6" id="KW-0378">Hydrolase</keyword>
<dbReference type="InterPro" id="IPR052021">
    <property type="entry name" value="Type-I_RS_S_subunit"/>
</dbReference>
<protein>
    <submittedName>
        <fullName evidence="6">Type I site-specific deoxyribonuclease subunit RmeS</fullName>
        <ecNumber evidence="6">3.1.21.3</ecNumber>
    </submittedName>
</protein>
<dbReference type="PANTHER" id="PTHR30408:SF12">
    <property type="entry name" value="TYPE I RESTRICTION ENZYME MJAVIII SPECIFICITY SUBUNIT"/>
    <property type="match status" value="1"/>
</dbReference>
<dbReference type="EC" id="3.1.21.3" evidence="6"/>
<dbReference type="PANTHER" id="PTHR30408">
    <property type="entry name" value="TYPE-1 RESTRICTION ENZYME ECOKI SPECIFICITY PROTEIN"/>
    <property type="match status" value="1"/>
</dbReference>
<feature type="region of interest" description="Disordered" evidence="4">
    <location>
        <begin position="1"/>
        <end position="26"/>
    </location>
</feature>